<dbReference type="EMBL" id="JBHSBI010000002">
    <property type="protein sequence ID" value="MFC4006568.1"/>
    <property type="molecule type" value="Genomic_DNA"/>
</dbReference>
<evidence type="ECO:0000313" key="1">
    <source>
        <dbReference type="EMBL" id="MFC4006568.1"/>
    </source>
</evidence>
<evidence type="ECO:0000313" key="2">
    <source>
        <dbReference type="Proteomes" id="UP001595851"/>
    </source>
</evidence>
<name>A0ABV8FYN4_9ACTN</name>
<sequence>MAETTKIQWTDHTFNPWWGCSRVSPACRFCYADRDAQRYGHQLWRRHGERRMLSDNNWRQPVRWNRQAERDGKPAKVFCASMADVFEDHPQLDEPRKRLWDLIEATPWLRWQLLTKRPENVAGMAPWGDSWPDHVWLGASVETQRFAEQRIPELLKSRAKTLFLSCEPLLEELDLSRWLLPWNRAVLHSNAFPDHILGPYGDDLTQIDCDSCDFDSADGIAWIISGGESGPKSRVTEVAWVRSLVEQCRSARVAPFVKQLGAAWAKDQFVGGKSIFGHGDRKGGDWEHWPADLRVREFPQEVALHG</sequence>
<keyword evidence="2" id="KW-1185">Reference proteome</keyword>
<comment type="caution">
    <text evidence="1">The sequence shown here is derived from an EMBL/GenBank/DDBJ whole genome shotgun (WGS) entry which is preliminary data.</text>
</comment>
<dbReference type="RefSeq" id="WP_379526708.1">
    <property type="nucleotide sequence ID" value="NZ_JBHSBI010000002.1"/>
</dbReference>
<dbReference type="InterPro" id="IPR011101">
    <property type="entry name" value="DUF5131"/>
</dbReference>
<gene>
    <name evidence="1" type="ORF">ACFOY2_05005</name>
</gene>
<dbReference type="Proteomes" id="UP001595851">
    <property type="component" value="Unassembled WGS sequence"/>
</dbReference>
<organism evidence="1 2">
    <name type="scientific">Nonomuraea purpurea</name>
    <dbReference type="NCBI Taxonomy" id="1849276"/>
    <lineage>
        <taxon>Bacteria</taxon>
        <taxon>Bacillati</taxon>
        <taxon>Actinomycetota</taxon>
        <taxon>Actinomycetes</taxon>
        <taxon>Streptosporangiales</taxon>
        <taxon>Streptosporangiaceae</taxon>
        <taxon>Nonomuraea</taxon>
    </lineage>
</organism>
<protein>
    <submittedName>
        <fullName evidence="1">DUF5131 family protein</fullName>
    </submittedName>
</protein>
<dbReference type="Pfam" id="PF07505">
    <property type="entry name" value="DUF5131"/>
    <property type="match status" value="1"/>
</dbReference>
<proteinExistence type="predicted"/>
<accession>A0ABV8FYN4</accession>
<reference evidence="2" key="1">
    <citation type="journal article" date="2019" name="Int. J. Syst. Evol. Microbiol.">
        <title>The Global Catalogue of Microorganisms (GCM) 10K type strain sequencing project: providing services to taxonomists for standard genome sequencing and annotation.</title>
        <authorList>
            <consortium name="The Broad Institute Genomics Platform"/>
            <consortium name="The Broad Institute Genome Sequencing Center for Infectious Disease"/>
            <person name="Wu L."/>
            <person name="Ma J."/>
        </authorList>
    </citation>
    <scope>NUCLEOTIDE SEQUENCE [LARGE SCALE GENOMIC DNA]</scope>
    <source>
        <strain evidence="2">TBRC 1276</strain>
    </source>
</reference>